<gene>
    <name evidence="1" type="ORF">DIABBA_LOCUS4609</name>
</gene>
<dbReference type="Proteomes" id="UP001153709">
    <property type="component" value="Chromosome 3"/>
</dbReference>
<reference evidence="1" key="1">
    <citation type="submission" date="2022-01" db="EMBL/GenBank/DDBJ databases">
        <authorList>
            <person name="King R."/>
        </authorList>
    </citation>
    <scope>NUCLEOTIDE SEQUENCE</scope>
</reference>
<accession>A0A9N9SV17</accession>
<dbReference type="AlphaFoldDB" id="A0A9N9SV17"/>
<sequence length="34" mass="4154">MNKWTYKHRWTQQYNTFNTQCFEASIECDCSAMS</sequence>
<proteinExistence type="predicted"/>
<dbReference type="EMBL" id="OU898278">
    <property type="protein sequence ID" value="CAG9830968.1"/>
    <property type="molecule type" value="Genomic_DNA"/>
</dbReference>
<protein>
    <submittedName>
        <fullName evidence="1">Uncharacterized protein</fullName>
    </submittedName>
</protein>
<evidence type="ECO:0000313" key="2">
    <source>
        <dbReference type="Proteomes" id="UP001153709"/>
    </source>
</evidence>
<keyword evidence="2" id="KW-1185">Reference proteome</keyword>
<evidence type="ECO:0000313" key="1">
    <source>
        <dbReference type="EMBL" id="CAG9830968.1"/>
    </source>
</evidence>
<organism evidence="1 2">
    <name type="scientific">Diabrotica balteata</name>
    <name type="common">Banded cucumber beetle</name>
    <dbReference type="NCBI Taxonomy" id="107213"/>
    <lineage>
        <taxon>Eukaryota</taxon>
        <taxon>Metazoa</taxon>
        <taxon>Ecdysozoa</taxon>
        <taxon>Arthropoda</taxon>
        <taxon>Hexapoda</taxon>
        <taxon>Insecta</taxon>
        <taxon>Pterygota</taxon>
        <taxon>Neoptera</taxon>
        <taxon>Endopterygota</taxon>
        <taxon>Coleoptera</taxon>
        <taxon>Polyphaga</taxon>
        <taxon>Cucujiformia</taxon>
        <taxon>Chrysomeloidea</taxon>
        <taxon>Chrysomelidae</taxon>
        <taxon>Galerucinae</taxon>
        <taxon>Diabroticina</taxon>
        <taxon>Diabroticites</taxon>
        <taxon>Diabrotica</taxon>
    </lineage>
</organism>
<feature type="non-terminal residue" evidence="1">
    <location>
        <position position="34"/>
    </location>
</feature>
<name>A0A9N9SV17_DIABA</name>
<dbReference type="OrthoDB" id="6575879at2759"/>